<keyword evidence="2" id="KW-1133">Transmembrane helix</keyword>
<dbReference type="Pfam" id="PF06697">
    <property type="entry name" value="DUF1191"/>
    <property type="match status" value="1"/>
</dbReference>
<feature type="chain" id="PRO_5043942300" evidence="3">
    <location>
        <begin position="29"/>
        <end position="329"/>
    </location>
</feature>
<evidence type="ECO:0000256" key="1">
    <source>
        <dbReference type="SAM" id="MobiDB-lite"/>
    </source>
</evidence>
<dbReference type="Proteomes" id="UP001152523">
    <property type="component" value="Unassembled WGS sequence"/>
</dbReference>
<dbReference type="AlphaFoldDB" id="A0AAV0EAW6"/>
<keyword evidence="2" id="KW-0812">Transmembrane</keyword>
<accession>A0AAV0EAW6</accession>
<sequence>MGIIKNHNFRHPCSHLLLLYFLIDSVSAVLDFPASRAELSARSLDALLQERAFRALLQPKTGVPYDGNVPPGMAGIGVSALRLRSGAMRRKGFRDFHEFTIPAGMVAQPYAERIVLVYHNLGNWSGVYYPLPEGYIHLTPVLGLMAYDASNLSASELPELELRASETPMLIKFSRFKPAPASASPASPKCVFFDMRGSLEFDIVADGNICRGTKQGHFSMVIDVGAPGKVPAASIGDRKNSMDKKGFNKLLLWVILGTTIGGVVMLCLLILVLVCAKKGSGGKEEKKKRKMEEALEREAPLPTTAVRLATATVASKTRTRPVLDDEYTA</sequence>
<evidence type="ECO:0000313" key="5">
    <source>
        <dbReference type="Proteomes" id="UP001152523"/>
    </source>
</evidence>
<reference evidence="4" key="1">
    <citation type="submission" date="2022-07" db="EMBL/GenBank/DDBJ databases">
        <authorList>
            <person name="Macas J."/>
            <person name="Novak P."/>
            <person name="Neumann P."/>
        </authorList>
    </citation>
    <scope>NUCLEOTIDE SEQUENCE</scope>
</reference>
<dbReference type="InterPro" id="IPR010605">
    <property type="entry name" value="DUF1191"/>
</dbReference>
<dbReference type="EMBL" id="CAMAPF010000919">
    <property type="protein sequence ID" value="CAH9121131.1"/>
    <property type="molecule type" value="Genomic_DNA"/>
</dbReference>
<organism evidence="4 5">
    <name type="scientific">Cuscuta epithymum</name>
    <dbReference type="NCBI Taxonomy" id="186058"/>
    <lineage>
        <taxon>Eukaryota</taxon>
        <taxon>Viridiplantae</taxon>
        <taxon>Streptophyta</taxon>
        <taxon>Embryophyta</taxon>
        <taxon>Tracheophyta</taxon>
        <taxon>Spermatophyta</taxon>
        <taxon>Magnoliopsida</taxon>
        <taxon>eudicotyledons</taxon>
        <taxon>Gunneridae</taxon>
        <taxon>Pentapetalae</taxon>
        <taxon>asterids</taxon>
        <taxon>lamiids</taxon>
        <taxon>Solanales</taxon>
        <taxon>Convolvulaceae</taxon>
        <taxon>Cuscuteae</taxon>
        <taxon>Cuscuta</taxon>
        <taxon>Cuscuta subgen. Cuscuta</taxon>
    </lineage>
</organism>
<feature type="transmembrane region" description="Helical" evidence="2">
    <location>
        <begin position="250"/>
        <end position="276"/>
    </location>
</feature>
<dbReference type="PANTHER" id="PTHR33512">
    <property type="entry name" value="PROTEIN, PUTATIVE (DUF1191)-RELATED"/>
    <property type="match status" value="1"/>
</dbReference>
<keyword evidence="2" id="KW-0472">Membrane</keyword>
<feature type="signal peptide" evidence="3">
    <location>
        <begin position="1"/>
        <end position="28"/>
    </location>
</feature>
<protein>
    <submittedName>
        <fullName evidence="4">Uncharacterized protein</fullName>
    </submittedName>
</protein>
<feature type="region of interest" description="Disordered" evidence="1">
    <location>
        <begin position="310"/>
        <end position="329"/>
    </location>
</feature>
<name>A0AAV0EAW6_9ASTE</name>
<dbReference type="GO" id="GO:0016020">
    <property type="term" value="C:membrane"/>
    <property type="evidence" value="ECO:0007669"/>
    <property type="project" value="TreeGrafter"/>
</dbReference>
<gene>
    <name evidence="4" type="ORF">CEPIT_LOCUS23464</name>
</gene>
<evidence type="ECO:0000256" key="3">
    <source>
        <dbReference type="SAM" id="SignalP"/>
    </source>
</evidence>
<evidence type="ECO:0000256" key="2">
    <source>
        <dbReference type="SAM" id="Phobius"/>
    </source>
</evidence>
<proteinExistence type="predicted"/>
<keyword evidence="5" id="KW-1185">Reference proteome</keyword>
<evidence type="ECO:0000313" key="4">
    <source>
        <dbReference type="EMBL" id="CAH9121131.1"/>
    </source>
</evidence>
<dbReference type="PANTHER" id="PTHR33512:SF34">
    <property type="entry name" value="MALECTIN-LIKE DOMAIN-CONTAINING PROTEIN"/>
    <property type="match status" value="1"/>
</dbReference>
<keyword evidence="3" id="KW-0732">Signal</keyword>
<comment type="caution">
    <text evidence="4">The sequence shown here is derived from an EMBL/GenBank/DDBJ whole genome shotgun (WGS) entry which is preliminary data.</text>
</comment>